<keyword evidence="4" id="KW-1185">Reference proteome</keyword>
<dbReference type="PANTHER" id="PTHR34936">
    <property type="entry name" value="EXPRESSED PROTEIN"/>
    <property type="match status" value="1"/>
</dbReference>
<reference evidence="3 4" key="1">
    <citation type="submission" date="2020-08" db="EMBL/GenBank/DDBJ databases">
        <title>Plant Genome Project.</title>
        <authorList>
            <person name="Zhang R.-G."/>
        </authorList>
    </citation>
    <scope>NUCLEOTIDE SEQUENCE [LARGE SCALE GENOMIC DNA]</scope>
    <source>
        <tissue evidence="3">Rhizome</tissue>
    </source>
</reference>
<gene>
    <name evidence="3" type="ORF">ZIOFF_016415</name>
</gene>
<evidence type="ECO:0000313" key="4">
    <source>
        <dbReference type="Proteomes" id="UP000734854"/>
    </source>
</evidence>
<organism evidence="3 4">
    <name type="scientific">Zingiber officinale</name>
    <name type="common">Ginger</name>
    <name type="synonym">Amomum zingiber</name>
    <dbReference type="NCBI Taxonomy" id="94328"/>
    <lineage>
        <taxon>Eukaryota</taxon>
        <taxon>Viridiplantae</taxon>
        <taxon>Streptophyta</taxon>
        <taxon>Embryophyta</taxon>
        <taxon>Tracheophyta</taxon>
        <taxon>Spermatophyta</taxon>
        <taxon>Magnoliopsida</taxon>
        <taxon>Liliopsida</taxon>
        <taxon>Zingiberales</taxon>
        <taxon>Zingiberaceae</taxon>
        <taxon>Zingiber</taxon>
    </lineage>
</organism>
<evidence type="ECO:0000256" key="2">
    <source>
        <dbReference type="SAM" id="Phobius"/>
    </source>
</evidence>
<sequence>MMSRSNLSEQLNDWPPSAFSSSVFSPASSSSSRVDVVLVMWDILMFACLVFTGVSLYFRYLKFAFFLLLVTIVFLICMKITKQVRQNRKSMRRLLLPLSM</sequence>
<accession>A0A8J5HEE1</accession>
<evidence type="ECO:0000256" key="1">
    <source>
        <dbReference type="SAM" id="MobiDB-lite"/>
    </source>
</evidence>
<feature type="compositionally biased region" description="Polar residues" evidence="1">
    <location>
        <begin position="1"/>
        <end position="11"/>
    </location>
</feature>
<keyword evidence="2" id="KW-0472">Membrane</keyword>
<dbReference type="Proteomes" id="UP000734854">
    <property type="component" value="Unassembled WGS sequence"/>
</dbReference>
<feature type="transmembrane region" description="Helical" evidence="2">
    <location>
        <begin position="36"/>
        <end position="57"/>
    </location>
</feature>
<feature type="compositionally biased region" description="Low complexity" evidence="1">
    <location>
        <begin position="15"/>
        <end position="29"/>
    </location>
</feature>
<comment type="caution">
    <text evidence="3">The sequence shown here is derived from an EMBL/GenBank/DDBJ whole genome shotgun (WGS) entry which is preliminary data.</text>
</comment>
<dbReference type="EMBL" id="JACMSC010000004">
    <property type="protein sequence ID" value="KAG6526431.1"/>
    <property type="molecule type" value="Genomic_DNA"/>
</dbReference>
<protein>
    <submittedName>
        <fullName evidence="3">Uncharacterized protein</fullName>
    </submittedName>
</protein>
<evidence type="ECO:0000313" key="3">
    <source>
        <dbReference type="EMBL" id="KAG6526431.1"/>
    </source>
</evidence>
<name>A0A8J5HEE1_ZINOF</name>
<proteinExistence type="predicted"/>
<feature type="region of interest" description="Disordered" evidence="1">
    <location>
        <begin position="1"/>
        <end position="29"/>
    </location>
</feature>
<keyword evidence="2" id="KW-1133">Transmembrane helix</keyword>
<dbReference type="PANTHER" id="PTHR34936:SF7">
    <property type="entry name" value="NADH-UBIQUINONE OXIDOREDUCTASE CHAIN 5"/>
    <property type="match status" value="1"/>
</dbReference>
<feature type="transmembrane region" description="Helical" evidence="2">
    <location>
        <begin position="63"/>
        <end position="81"/>
    </location>
</feature>
<dbReference type="AlphaFoldDB" id="A0A8J5HEE1"/>
<keyword evidence="2" id="KW-0812">Transmembrane</keyword>